<sequence>MTKKPGTPPGNFRAYADKQTQRNMLFQRVLRLLTFSVVFLAGFMIYQTWQTQQNDVYADGQITGYLRTEMRDTRSGQQLVGWPVVKFVTADNKIVTFTSTDQLLCQSQCENGPVGVYYQKDNPGKAQIADFGARYGEMIVWGVVAFILLVTYILHSWRLRILARRRYGAAS</sequence>
<dbReference type="Proteomes" id="UP001182247">
    <property type="component" value="Unassembled WGS sequence"/>
</dbReference>
<keyword evidence="1" id="KW-0472">Membrane</keyword>
<dbReference type="EMBL" id="JAPKIY010000002">
    <property type="protein sequence ID" value="MDS0896593.1"/>
    <property type="molecule type" value="Genomic_DNA"/>
</dbReference>
<keyword evidence="1" id="KW-0812">Transmembrane</keyword>
<evidence type="ECO:0008006" key="5">
    <source>
        <dbReference type="Google" id="ProtNLM"/>
    </source>
</evidence>
<feature type="transmembrane region" description="Helical" evidence="1">
    <location>
        <begin position="138"/>
        <end position="157"/>
    </location>
</feature>
<evidence type="ECO:0000313" key="4">
    <source>
        <dbReference type="Proteomes" id="UP000650477"/>
    </source>
</evidence>
<dbReference type="RefSeq" id="WP_004236033.1">
    <property type="nucleotide sequence ID" value="NZ_ABGYJJ040000001.1"/>
</dbReference>
<dbReference type="Proteomes" id="UP000650477">
    <property type="component" value="Unassembled WGS sequence"/>
</dbReference>
<reference evidence="2" key="1">
    <citation type="submission" date="2017-12" db="EMBL/GenBank/DDBJ databases">
        <title>Genome sequencing and analysis.</title>
        <authorList>
            <person name="Huang Y.-T."/>
        </authorList>
    </citation>
    <scope>NUCLEOTIDE SEQUENCE</scope>
    <source>
        <strain evidence="2">VGH116</strain>
    </source>
</reference>
<dbReference type="AlphaFoldDB" id="A0A2C5TS47"/>
<comment type="caution">
    <text evidence="2">The sequence shown here is derived from an EMBL/GenBank/DDBJ whole genome shotgun (WGS) entry which is preliminary data.</text>
</comment>
<reference evidence="3" key="2">
    <citation type="submission" date="2023-02" db="EMBL/GenBank/DDBJ databases">
        <title>Detection, antimicrobial susceptibility and genomic characterization of NDM-producing species of Morganellaceae, Yersiniaceae, and Enterobacteriaceae other than Klebsiella.</title>
        <authorList>
            <person name="Camargo C.H."/>
            <person name="Sacchi C.T."/>
            <person name="Campos K.R."/>
        </authorList>
    </citation>
    <scope>NUCLEOTIDE SEQUENCE</scope>
    <source>
        <strain evidence="3">1189_21</strain>
    </source>
</reference>
<feature type="transmembrane region" description="Helical" evidence="1">
    <location>
        <begin position="29"/>
        <end position="49"/>
    </location>
</feature>
<protein>
    <recommendedName>
        <fullName evidence="5">DUF3592 domain-containing protein</fullName>
    </recommendedName>
</protein>
<gene>
    <name evidence="2" type="ORF">CYG68_01080</name>
    <name evidence="3" type="ORF">OSC06_01320</name>
</gene>
<name>A0A2C5TS47_MORMO</name>
<evidence type="ECO:0000313" key="3">
    <source>
        <dbReference type="EMBL" id="MDS0896593.1"/>
    </source>
</evidence>
<dbReference type="EMBL" id="PKLF01000001">
    <property type="protein sequence ID" value="MBE8611023.1"/>
    <property type="molecule type" value="Genomic_DNA"/>
</dbReference>
<keyword evidence="1" id="KW-1133">Transmembrane helix</keyword>
<dbReference type="GeneID" id="93361602"/>
<evidence type="ECO:0000313" key="2">
    <source>
        <dbReference type="EMBL" id="MBE8611023.1"/>
    </source>
</evidence>
<organism evidence="2 4">
    <name type="scientific">Morganella morganii</name>
    <name type="common">Proteus morganii</name>
    <dbReference type="NCBI Taxonomy" id="582"/>
    <lineage>
        <taxon>Bacteria</taxon>
        <taxon>Pseudomonadati</taxon>
        <taxon>Pseudomonadota</taxon>
        <taxon>Gammaproteobacteria</taxon>
        <taxon>Enterobacterales</taxon>
        <taxon>Morganellaceae</taxon>
        <taxon>Morganella</taxon>
    </lineage>
</organism>
<accession>A0A2C5TS47</accession>
<evidence type="ECO:0000256" key="1">
    <source>
        <dbReference type="SAM" id="Phobius"/>
    </source>
</evidence>
<proteinExistence type="predicted"/>